<proteinExistence type="predicted"/>
<gene>
    <name evidence="1" type="ORF">QE152_g29202</name>
</gene>
<sequence>MTASRPDIAFAVNRAARALENPTIQDWNQVKRIFRYLREFNAPPRYLHDILEEYGRDVDIVRRRIYKNQEDEVPECTLDEEIQPPPYRKGVQDLISQARRLDKPKFKYNSELDYYPFQK</sequence>
<name>A0AAW1JJ40_POPJA</name>
<keyword evidence="2" id="KW-1185">Reference proteome</keyword>
<dbReference type="AlphaFoldDB" id="A0AAW1JJ40"/>
<organism evidence="1 2">
    <name type="scientific">Popillia japonica</name>
    <name type="common">Japanese beetle</name>
    <dbReference type="NCBI Taxonomy" id="7064"/>
    <lineage>
        <taxon>Eukaryota</taxon>
        <taxon>Metazoa</taxon>
        <taxon>Ecdysozoa</taxon>
        <taxon>Arthropoda</taxon>
        <taxon>Hexapoda</taxon>
        <taxon>Insecta</taxon>
        <taxon>Pterygota</taxon>
        <taxon>Neoptera</taxon>
        <taxon>Endopterygota</taxon>
        <taxon>Coleoptera</taxon>
        <taxon>Polyphaga</taxon>
        <taxon>Scarabaeiformia</taxon>
        <taxon>Scarabaeidae</taxon>
        <taxon>Rutelinae</taxon>
        <taxon>Popillia</taxon>
    </lineage>
</organism>
<evidence type="ECO:0000313" key="1">
    <source>
        <dbReference type="EMBL" id="KAK9703664.1"/>
    </source>
</evidence>
<reference evidence="1 2" key="1">
    <citation type="journal article" date="2024" name="BMC Genomics">
        <title>De novo assembly and annotation of Popillia japonica's genome with initial clues to its potential as an invasive pest.</title>
        <authorList>
            <person name="Cucini C."/>
            <person name="Boschi S."/>
            <person name="Funari R."/>
            <person name="Cardaioli E."/>
            <person name="Iannotti N."/>
            <person name="Marturano G."/>
            <person name="Paoli F."/>
            <person name="Bruttini M."/>
            <person name="Carapelli A."/>
            <person name="Frati F."/>
            <person name="Nardi F."/>
        </authorList>
    </citation>
    <scope>NUCLEOTIDE SEQUENCE [LARGE SCALE GENOMIC DNA]</scope>
    <source>
        <strain evidence="1">DMR45628</strain>
    </source>
</reference>
<evidence type="ECO:0000313" key="2">
    <source>
        <dbReference type="Proteomes" id="UP001458880"/>
    </source>
</evidence>
<comment type="caution">
    <text evidence="1">The sequence shown here is derived from an EMBL/GenBank/DDBJ whole genome shotgun (WGS) entry which is preliminary data.</text>
</comment>
<dbReference type="Proteomes" id="UP001458880">
    <property type="component" value="Unassembled WGS sequence"/>
</dbReference>
<accession>A0AAW1JJ40</accession>
<protein>
    <submittedName>
        <fullName evidence="1">Uncharacterized protein</fullName>
    </submittedName>
</protein>
<dbReference type="EMBL" id="JASPKY010000365">
    <property type="protein sequence ID" value="KAK9703664.1"/>
    <property type="molecule type" value="Genomic_DNA"/>
</dbReference>